<dbReference type="NCBIfam" id="TIGR00254">
    <property type="entry name" value="GGDEF"/>
    <property type="match status" value="1"/>
</dbReference>
<dbReference type="CDD" id="cd01949">
    <property type="entry name" value="GGDEF"/>
    <property type="match status" value="1"/>
</dbReference>
<dbReference type="SUPFAM" id="SSF55073">
    <property type="entry name" value="Nucleotide cyclase"/>
    <property type="match status" value="1"/>
</dbReference>
<evidence type="ECO:0000259" key="5">
    <source>
        <dbReference type="PROSITE" id="PS50887"/>
    </source>
</evidence>
<dbReference type="SMART" id="SM00052">
    <property type="entry name" value="EAL"/>
    <property type="match status" value="1"/>
</dbReference>
<dbReference type="InterPro" id="IPR000160">
    <property type="entry name" value="GGDEF_dom"/>
</dbReference>
<sequence>MPPEPPVQALYRVMLVENDVGAADFVRALLGDAAQLRFEIHQVSTLAAALQQLPLNPYDVLLLDLALPDSSGVDTIHAIRRITDNLPLIVLTEHDDMDAALQAINAGAQDYLAKGKFDREILVRAIRYAISRQHRQSLAREEADTEAYRKLTAQVFETMADGIMVTDEAANIQAVNPAFCHITGYTEDEVLGKNSRLLKSDRHEQAFYTELWDTLQSRGEWAGEIWNRRKDGEEYPEWQTISSIKDASGKVDHYVAVFADLSGIHRSRPAEDKLSWYDSLTGLANRAQFLKRLGQTAEHAEREGCFGVAILLDLDRFKAINEARGLPVGNALLKRVARAMTRTLHSEDLLARLDSDEFAILLPRLSSTREEAAKDALVVAEKIRIALQKRLTLNGEAFHIDTSIGIAVFPEIAGETASDILRQADMAMHRAKLEGGSRIIFFKAVMGETIKERYRIERELRHAITRNQLRMYVQPQWEGGCKPVGVEALIRWEHPQRGLILPGMFIPLAETSDLIVAVDRWMLDAVCRLLGRLERDQQLTRVSVNISPRHFQQPDFVEEVKRKLSLSGADPAQLVLEVTEGLVIGDFADVIAKMTELRAMGVHFSMDDFGTGYSSLAYLKRLPIHEIKIDKSFIQDITTNPNDAALVESIVAVAQHLHLQVVAEGVETPEQAAFLNRLGTIIHQGYLYGRPQPVEQWLEQISP</sequence>
<dbReference type="GO" id="GO:0000160">
    <property type="term" value="P:phosphorelay signal transduction system"/>
    <property type="evidence" value="ECO:0007669"/>
    <property type="project" value="InterPro"/>
</dbReference>
<dbReference type="EMBL" id="BDOQ01000001">
    <property type="protein sequence ID" value="GBG12615.1"/>
    <property type="molecule type" value="Genomic_DNA"/>
</dbReference>
<proteinExistence type="predicted"/>
<dbReference type="InterPro" id="IPR029787">
    <property type="entry name" value="Nucleotide_cyclase"/>
</dbReference>
<dbReference type="Pfam" id="PF00072">
    <property type="entry name" value="Response_reg"/>
    <property type="match status" value="1"/>
</dbReference>
<comment type="caution">
    <text evidence="6">The sequence shown here is derived from an EMBL/GenBank/DDBJ whole genome shotgun (WGS) entry which is preliminary data.</text>
</comment>
<feature type="domain" description="GGDEF" evidence="5">
    <location>
        <begin position="305"/>
        <end position="444"/>
    </location>
</feature>
<gene>
    <name evidence="6" type="ORF">NMK_0146</name>
</gene>
<dbReference type="PANTHER" id="PTHR44757">
    <property type="entry name" value="DIGUANYLATE CYCLASE DGCP"/>
    <property type="match status" value="1"/>
</dbReference>
<dbReference type="PROSITE" id="PS50110">
    <property type="entry name" value="RESPONSE_REGULATORY"/>
    <property type="match status" value="1"/>
</dbReference>
<keyword evidence="1" id="KW-0597">Phosphoprotein</keyword>
<feature type="domain" description="Response regulatory" evidence="2">
    <location>
        <begin position="12"/>
        <end position="129"/>
    </location>
</feature>
<dbReference type="Proteomes" id="UP000245081">
    <property type="component" value="Unassembled WGS sequence"/>
</dbReference>
<evidence type="ECO:0000256" key="1">
    <source>
        <dbReference type="PROSITE-ProRule" id="PRU00169"/>
    </source>
</evidence>
<dbReference type="InterPro" id="IPR001789">
    <property type="entry name" value="Sig_transdc_resp-reg_receiver"/>
</dbReference>
<dbReference type="PROSITE" id="PS50883">
    <property type="entry name" value="EAL"/>
    <property type="match status" value="1"/>
</dbReference>
<dbReference type="Gene3D" id="3.40.50.2300">
    <property type="match status" value="1"/>
</dbReference>
<organism evidence="6 7">
    <name type="scientific">Novimethylophilus kurashikiensis</name>
    <dbReference type="NCBI Taxonomy" id="1825523"/>
    <lineage>
        <taxon>Bacteria</taxon>
        <taxon>Pseudomonadati</taxon>
        <taxon>Pseudomonadota</taxon>
        <taxon>Betaproteobacteria</taxon>
        <taxon>Nitrosomonadales</taxon>
        <taxon>Methylophilaceae</taxon>
        <taxon>Novimethylophilus</taxon>
    </lineage>
</organism>
<dbReference type="InterPro" id="IPR035965">
    <property type="entry name" value="PAS-like_dom_sf"/>
</dbReference>
<dbReference type="PROSITE" id="PS50112">
    <property type="entry name" value="PAS"/>
    <property type="match status" value="1"/>
</dbReference>
<dbReference type="InterPro" id="IPR001633">
    <property type="entry name" value="EAL_dom"/>
</dbReference>
<dbReference type="InterPro" id="IPR011006">
    <property type="entry name" value="CheY-like_superfamily"/>
</dbReference>
<dbReference type="Gene3D" id="3.20.20.450">
    <property type="entry name" value="EAL domain"/>
    <property type="match status" value="1"/>
</dbReference>
<evidence type="ECO:0000259" key="2">
    <source>
        <dbReference type="PROSITE" id="PS50110"/>
    </source>
</evidence>
<dbReference type="SMART" id="SM00448">
    <property type="entry name" value="REC"/>
    <property type="match status" value="1"/>
</dbReference>
<evidence type="ECO:0000259" key="4">
    <source>
        <dbReference type="PROSITE" id="PS50883"/>
    </source>
</evidence>
<dbReference type="CDD" id="cd00130">
    <property type="entry name" value="PAS"/>
    <property type="match status" value="1"/>
</dbReference>
<reference evidence="6 7" key="1">
    <citation type="journal article" date="2018" name="Environ. Microbiol.">
        <title>Isolation and genomic characterization of Novimethylophilus kurashikiensis gen. nov. sp. nov., a new lanthanide-dependent methylotrophic species of Methylophilaceae.</title>
        <authorList>
            <person name="Lv H."/>
            <person name="Sahin N."/>
            <person name="Tani A."/>
        </authorList>
    </citation>
    <scope>NUCLEOTIDE SEQUENCE [LARGE SCALE GENOMIC DNA]</scope>
    <source>
        <strain evidence="6 7">La2-4</strain>
    </source>
</reference>
<accession>A0A2R5F2F4</accession>
<dbReference type="CDD" id="cd01948">
    <property type="entry name" value="EAL"/>
    <property type="match status" value="1"/>
</dbReference>
<feature type="domain" description="PAS" evidence="3">
    <location>
        <begin position="148"/>
        <end position="194"/>
    </location>
</feature>
<dbReference type="AlphaFoldDB" id="A0A2R5F2F4"/>
<feature type="domain" description="EAL" evidence="4">
    <location>
        <begin position="453"/>
        <end position="703"/>
    </location>
</feature>
<dbReference type="InterPro" id="IPR000014">
    <property type="entry name" value="PAS"/>
</dbReference>
<evidence type="ECO:0000259" key="3">
    <source>
        <dbReference type="PROSITE" id="PS50112"/>
    </source>
</evidence>
<dbReference type="Pfam" id="PF00563">
    <property type="entry name" value="EAL"/>
    <property type="match status" value="1"/>
</dbReference>
<dbReference type="SUPFAM" id="SSF52172">
    <property type="entry name" value="CheY-like"/>
    <property type="match status" value="1"/>
</dbReference>
<dbReference type="RefSeq" id="WP_227871290.1">
    <property type="nucleotide sequence ID" value="NZ_BDOQ01000001.1"/>
</dbReference>
<evidence type="ECO:0008006" key="8">
    <source>
        <dbReference type="Google" id="ProtNLM"/>
    </source>
</evidence>
<dbReference type="SUPFAM" id="SSF141868">
    <property type="entry name" value="EAL domain-like"/>
    <property type="match status" value="1"/>
</dbReference>
<dbReference type="Gene3D" id="3.30.70.270">
    <property type="match status" value="1"/>
</dbReference>
<dbReference type="Pfam" id="PF13426">
    <property type="entry name" value="PAS_9"/>
    <property type="match status" value="1"/>
</dbReference>
<feature type="modified residue" description="4-aspartylphosphate" evidence="1">
    <location>
        <position position="64"/>
    </location>
</feature>
<dbReference type="InterPro" id="IPR035919">
    <property type="entry name" value="EAL_sf"/>
</dbReference>
<dbReference type="InterPro" id="IPR043128">
    <property type="entry name" value="Rev_trsase/Diguanyl_cyclase"/>
</dbReference>
<keyword evidence="7" id="KW-1185">Reference proteome</keyword>
<evidence type="ECO:0000313" key="6">
    <source>
        <dbReference type="EMBL" id="GBG12615.1"/>
    </source>
</evidence>
<dbReference type="PROSITE" id="PS50887">
    <property type="entry name" value="GGDEF"/>
    <property type="match status" value="1"/>
</dbReference>
<dbReference type="InterPro" id="IPR052155">
    <property type="entry name" value="Biofilm_reg_signaling"/>
</dbReference>
<name>A0A2R5F2F4_9PROT</name>
<dbReference type="SUPFAM" id="SSF55785">
    <property type="entry name" value="PYP-like sensor domain (PAS domain)"/>
    <property type="match status" value="1"/>
</dbReference>
<dbReference type="NCBIfam" id="TIGR00229">
    <property type="entry name" value="sensory_box"/>
    <property type="match status" value="1"/>
</dbReference>
<protein>
    <recommendedName>
        <fullName evidence="8">Diguanylate cyclase</fullName>
    </recommendedName>
</protein>
<dbReference type="PANTHER" id="PTHR44757:SF2">
    <property type="entry name" value="BIOFILM ARCHITECTURE MAINTENANCE PROTEIN MBAA"/>
    <property type="match status" value="1"/>
</dbReference>
<dbReference type="Pfam" id="PF00990">
    <property type="entry name" value="GGDEF"/>
    <property type="match status" value="1"/>
</dbReference>
<dbReference type="Gene3D" id="3.30.450.20">
    <property type="entry name" value="PAS domain"/>
    <property type="match status" value="1"/>
</dbReference>
<dbReference type="SMART" id="SM00267">
    <property type="entry name" value="GGDEF"/>
    <property type="match status" value="1"/>
</dbReference>
<dbReference type="SMART" id="SM00091">
    <property type="entry name" value="PAS"/>
    <property type="match status" value="1"/>
</dbReference>
<evidence type="ECO:0000313" key="7">
    <source>
        <dbReference type="Proteomes" id="UP000245081"/>
    </source>
</evidence>
<dbReference type="CDD" id="cd00156">
    <property type="entry name" value="REC"/>
    <property type="match status" value="1"/>
</dbReference>